<dbReference type="InterPro" id="IPR036464">
    <property type="entry name" value="Rubisco_LSMT_subst-bd_sf"/>
</dbReference>
<protein>
    <recommendedName>
        <fullName evidence="1">Rubisco LSMT substrate-binding domain-containing protein</fullName>
    </recommendedName>
</protein>
<dbReference type="InterPro" id="IPR046341">
    <property type="entry name" value="SET_dom_sf"/>
</dbReference>
<reference evidence="2" key="1">
    <citation type="submission" date="2021-01" db="EMBL/GenBank/DDBJ databases">
        <authorList>
            <person name="Corre E."/>
            <person name="Pelletier E."/>
            <person name="Niang G."/>
            <person name="Scheremetjew M."/>
            <person name="Finn R."/>
            <person name="Kale V."/>
            <person name="Holt S."/>
            <person name="Cochrane G."/>
            <person name="Meng A."/>
            <person name="Brown T."/>
            <person name="Cohen L."/>
        </authorList>
    </citation>
    <scope>NUCLEOTIDE SEQUENCE</scope>
    <source>
        <strain evidence="2">Clade-D-RCC1621</strain>
    </source>
</reference>
<dbReference type="Gene3D" id="3.90.1410.10">
    <property type="entry name" value="set domain protein methyltransferase, domain 1"/>
    <property type="match status" value="1"/>
</dbReference>
<dbReference type="EMBL" id="HBFO01008666">
    <property type="protein sequence ID" value="CAD8815009.1"/>
    <property type="molecule type" value="Transcribed_RNA"/>
</dbReference>
<feature type="domain" description="Rubisco LSMT substrate-binding" evidence="1">
    <location>
        <begin position="127"/>
        <end position="254"/>
    </location>
</feature>
<name>A0A7S0Z9L4_9CHLO</name>
<dbReference type="Gene3D" id="3.90.1420.10">
    <property type="entry name" value="Rubisco LSMT, substrate-binding domain"/>
    <property type="match status" value="1"/>
</dbReference>
<organism evidence="2">
    <name type="scientific">Ostreococcus mediterraneus</name>
    <dbReference type="NCBI Taxonomy" id="1486918"/>
    <lineage>
        <taxon>Eukaryota</taxon>
        <taxon>Viridiplantae</taxon>
        <taxon>Chlorophyta</taxon>
        <taxon>Mamiellophyceae</taxon>
        <taxon>Mamiellales</taxon>
        <taxon>Bathycoccaceae</taxon>
        <taxon>Ostreococcus</taxon>
    </lineage>
</organism>
<dbReference type="Pfam" id="PF09273">
    <property type="entry name" value="Rubis-subs-bind"/>
    <property type="match status" value="1"/>
</dbReference>
<evidence type="ECO:0000313" key="2">
    <source>
        <dbReference type="EMBL" id="CAD8815009.1"/>
    </source>
</evidence>
<dbReference type="SUPFAM" id="SSF82199">
    <property type="entry name" value="SET domain"/>
    <property type="match status" value="1"/>
</dbReference>
<dbReference type="PANTHER" id="PTHR39290">
    <property type="entry name" value="C3H1-TYPE DOMAIN-CONTAINING PROTEIN-RELATED"/>
    <property type="match status" value="1"/>
</dbReference>
<accession>A0A7S0Z9L4</accession>
<evidence type="ECO:0000259" key="1">
    <source>
        <dbReference type="Pfam" id="PF09273"/>
    </source>
</evidence>
<gene>
    <name evidence="2" type="ORF">OMED0930_LOCUS6129</name>
</gene>
<dbReference type="InterPro" id="IPR015353">
    <property type="entry name" value="Rubisco_LSMT_subst-bd"/>
</dbReference>
<proteinExistence type="predicted"/>
<dbReference type="PANTHER" id="PTHR39290:SF6">
    <property type="entry name" value="S-ADENOSYL-L-METHIONINE-DEPENDENT METHYLTRANSFERASES SUPERFAMILY PROTEIN"/>
    <property type="match status" value="1"/>
</dbReference>
<sequence length="629" mass="69213">MVPTFDIFNHSPDAPLGKTHKLNAERGLVTVYASKDYEPGEQAFISYGSGEAANSKLLTWYGFCVENNPYEELDLTLTVSVNKLRKTVLEAALMASAVAYLTDIDDRWQESGDYAEPYLPMLYQSLYTPKMEDLEADGSSAEFIVKHTVPEREPLPPTLRIMARVQQLSDSELADPEIRRAVMESANDKSGETIVSMANELAALASLKLIFQDVMDGFVIGSAEDDEAELAKPFDQVPYRKRLALLVRSGERRIATKAYAMSSMEFDKTVRDVTKTAITRTEGLCENKKCLTCASSGCRWLHELRKQKPNIEAVLPAVSKCARAIEDALPLAAHLQTINLAYIWLMGHLDDDDVAPRAALNLPTWPLDTDQCDASAYAALDEMAKLAIDGSAGEEHAHNGKEGEMLLPGVYTAKVKTWGAWILAQWAVCGIFDITDLNAIGSEAASLKRRHACSIPTRTALDALGELGPLVEIGSGGGLWARRLSERGYDVVAYNTPQFDEDYHDGGAAHIASMKLTEVSWFDNMRTGGPESAKEHTDRALVLMWPDISGDGEYGLTALENYEGNTLVTVGEWRDHTFGEYAPGAAASGMSFSAECQDLVASRFELERVVPVANWPMFDSVAMIWRARK</sequence>
<dbReference type="AlphaFoldDB" id="A0A7S0Z9L4"/>
<dbReference type="SUPFAM" id="SSF81822">
    <property type="entry name" value="RuBisCo LSMT C-terminal, substrate-binding domain"/>
    <property type="match status" value="1"/>
</dbReference>